<name>A0A178FP44_TRIVO</name>
<evidence type="ECO:0000313" key="1">
    <source>
        <dbReference type="EMBL" id="OAL74272.1"/>
    </source>
</evidence>
<sequence>MIAKDLDLDSLCATFEICPRFLPVLEKQRESIVPLVEGGDVTLNRDFQGMEALLRSGKDTYTMDQFVARYNSHLSPSLRFIFFNPNFPVPPRLRFSQSDTQNTHVTPQEILENNEAFTAQITDILKALSIIERGIQHSYSWRSCILNPAKLPKVECITTLSFGTSHYCMFAYGRRYICERTAIDLCYALPNLEVIDYSADTEGPPQVTISQNLVSMDLRIIADGTLFWPSAAENLTTPFWPRLQHLNVMFHPSTPTGSSYLEEVPHYEGFDEPIHSIIPRGPIKWSSSINSLLKMYHPAPVEEAMEPFLQAFGRALGAMPSMQSANVETWATCSPRHHWFLDAAVPNLPPHKAPMRRCVKCHRWGVTYLNRPSKKPYLEWQVGD</sequence>
<protein>
    <submittedName>
        <fullName evidence="1">Uncharacterized protein</fullName>
    </submittedName>
</protein>
<reference evidence="1 2" key="1">
    <citation type="submission" date="2016-05" db="EMBL/GenBank/DDBJ databases">
        <title>Genome sequencing of Trichophyton violaceum CMCC(F)T3l isolated from hair.</title>
        <authorList>
            <person name="Zhan P."/>
            <person name="Tao Y."/>
            <person name="Liu W."/>
        </authorList>
    </citation>
    <scope>NUCLEOTIDE SEQUENCE [LARGE SCALE GENOMIC DNA]</scope>
    <source>
        <strain evidence="2">CMCC(F)T3l</strain>
    </source>
</reference>
<accession>A0A178FP44</accession>
<dbReference type="OrthoDB" id="5985073at2759"/>
<proteinExistence type="predicted"/>
<keyword evidence="2" id="KW-1185">Reference proteome</keyword>
<dbReference type="Proteomes" id="UP000243519">
    <property type="component" value="Unassembled WGS sequence"/>
</dbReference>
<comment type="caution">
    <text evidence="1">The sequence shown here is derived from an EMBL/GenBank/DDBJ whole genome shotgun (WGS) entry which is preliminary data.</text>
</comment>
<dbReference type="AlphaFoldDB" id="A0A178FP44"/>
<evidence type="ECO:0000313" key="2">
    <source>
        <dbReference type="Proteomes" id="UP000243519"/>
    </source>
</evidence>
<organism evidence="1 2">
    <name type="scientific">Trichophyton violaceum</name>
    <dbReference type="NCBI Taxonomy" id="34388"/>
    <lineage>
        <taxon>Eukaryota</taxon>
        <taxon>Fungi</taxon>
        <taxon>Dikarya</taxon>
        <taxon>Ascomycota</taxon>
        <taxon>Pezizomycotina</taxon>
        <taxon>Eurotiomycetes</taxon>
        <taxon>Eurotiomycetidae</taxon>
        <taxon>Onygenales</taxon>
        <taxon>Arthrodermataceae</taxon>
        <taxon>Trichophyton</taxon>
    </lineage>
</organism>
<dbReference type="EMBL" id="LHPN01000002">
    <property type="protein sequence ID" value="OAL74272.1"/>
    <property type="molecule type" value="Genomic_DNA"/>
</dbReference>
<gene>
    <name evidence="1" type="ORF">A7D00_2304</name>
</gene>